<comment type="caution">
    <text evidence="1">The sequence shown here is derived from an EMBL/GenBank/DDBJ whole genome shotgun (WGS) entry which is preliminary data.</text>
</comment>
<evidence type="ECO:0000313" key="1">
    <source>
        <dbReference type="EMBL" id="GIY19776.1"/>
    </source>
</evidence>
<dbReference type="Gene3D" id="1.25.40.420">
    <property type="match status" value="1"/>
</dbReference>
<accession>A0AAV4RGF1</accession>
<protein>
    <submittedName>
        <fullName evidence="1">Uncharacterized protein</fullName>
    </submittedName>
</protein>
<proteinExistence type="predicted"/>
<dbReference type="Proteomes" id="UP001054945">
    <property type="component" value="Unassembled WGS sequence"/>
</dbReference>
<sequence>MIADLHHDERLKSATSEFILKHDKEIFNSDEWKRLMETNGKLAADTMLLKFNEIYSNPIVGNAIGLKAVLFDIIYRRYVFASISVVLLRSKANSYLHDAHHQNGPKCTVRIRFE</sequence>
<organism evidence="1 2">
    <name type="scientific">Caerostris extrusa</name>
    <name type="common">Bark spider</name>
    <name type="synonym">Caerostris bankana</name>
    <dbReference type="NCBI Taxonomy" id="172846"/>
    <lineage>
        <taxon>Eukaryota</taxon>
        <taxon>Metazoa</taxon>
        <taxon>Ecdysozoa</taxon>
        <taxon>Arthropoda</taxon>
        <taxon>Chelicerata</taxon>
        <taxon>Arachnida</taxon>
        <taxon>Araneae</taxon>
        <taxon>Araneomorphae</taxon>
        <taxon>Entelegynae</taxon>
        <taxon>Araneoidea</taxon>
        <taxon>Araneidae</taxon>
        <taxon>Caerostris</taxon>
    </lineage>
</organism>
<dbReference type="AlphaFoldDB" id="A0AAV4RGF1"/>
<dbReference type="EMBL" id="BPLR01007791">
    <property type="protein sequence ID" value="GIY19776.1"/>
    <property type="molecule type" value="Genomic_DNA"/>
</dbReference>
<name>A0AAV4RGF1_CAEEX</name>
<evidence type="ECO:0000313" key="2">
    <source>
        <dbReference type="Proteomes" id="UP001054945"/>
    </source>
</evidence>
<keyword evidence="2" id="KW-1185">Reference proteome</keyword>
<gene>
    <name evidence="1" type="ORF">CEXT_658681</name>
</gene>
<reference evidence="1 2" key="1">
    <citation type="submission" date="2021-06" db="EMBL/GenBank/DDBJ databases">
        <title>Caerostris extrusa draft genome.</title>
        <authorList>
            <person name="Kono N."/>
            <person name="Arakawa K."/>
        </authorList>
    </citation>
    <scope>NUCLEOTIDE SEQUENCE [LARGE SCALE GENOMIC DNA]</scope>
</reference>